<dbReference type="Pfam" id="PF03798">
    <property type="entry name" value="TRAM_LAG1_CLN8"/>
    <property type="match status" value="1"/>
</dbReference>
<dbReference type="GO" id="GO:0016020">
    <property type="term" value="C:membrane"/>
    <property type="evidence" value="ECO:0007669"/>
    <property type="project" value="UniProtKB-SubCell"/>
</dbReference>
<dbReference type="InterPro" id="IPR050846">
    <property type="entry name" value="TLCD"/>
</dbReference>
<proteinExistence type="predicted"/>
<feature type="transmembrane region" description="Helical" evidence="6">
    <location>
        <begin position="158"/>
        <end position="178"/>
    </location>
</feature>
<dbReference type="EMBL" id="HBHQ01004006">
    <property type="protein sequence ID" value="CAD9810837.1"/>
    <property type="molecule type" value="Transcribed_RNA"/>
</dbReference>
<name>A0A7S2U7B6_9STRA</name>
<dbReference type="PANTHER" id="PTHR13439:SF0">
    <property type="entry name" value="TOPOISOMERASE I DAMAGE AFFECTED PROTEIN 4"/>
    <property type="match status" value="1"/>
</dbReference>
<dbReference type="AlphaFoldDB" id="A0A7S2U7B6"/>
<feature type="transmembrane region" description="Helical" evidence="6">
    <location>
        <begin position="64"/>
        <end position="83"/>
    </location>
</feature>
<sequence>MWSAFVEFWVEWKKESNPWREAYLEGGGTFERSMIMCCMGFAVLHFVATALGKKYGPPLSGRPTVLAATFHAGSTSILAIYVLWINRGKQEGEEVDFSIWQQWALPLSLAYFVAEFFWYCVPRRDVLISVHHVIMCFCHYPVGHDAGAVLAGAGNPNWVLWLSAMGYTSELSSVLMNYRWYLLETLDSNWIGFGICNVLVALSWAGRVVLFGYLLVFEIAPLAPLYAEKKQLLTYVIMVFGHVVIGVLSMYWLRIMCRGGFKSLLVFKKKKSSGGGFTFGADIGRDDDATEATTTTPTKADDTTPVAPPMSPRQLLLQTGVNESRAYVNGTLFNATSKRVATAAATTDSKNKTQ</sequence>
<feature type="domain" description="TLC" evidence="7">
    <location>
        <begin position="68"/>
        <end position="258"/>
    </location>
</feature>
<feature type="transmembrane region" description="Helical" evidence="6">
    <location>
        <begin position="103"/>
        <end position="121"/>
    </location>
</feature>
<protein>
    <recommendedName>
        <fullName evidence="7">TLC domain-containing protein</fullName>
    </recommendedName>
</protein>
<dbReference type="PANTHER" id="PTHR13439">
    <property type="entry name" value="CT120 PROTEIN"/>
    <property type="match status" value="1"/>
</dbReference>
<gene>
    <name evidence="8" type="ORF">ASEP1449_LOCUS2661</name>
</gene>
<reference evidence="8" key="1">
    <citation type="submission" date="2021-01" db="EMBL/GenBank/DDBJ databases">
        <authorList>
            <person name="Corre E."/>
            <person name="Pelletier E."/>
            <person name="Niang G."/>
            <person name="Scheremetjew M."/>
            <person name="Finn R."/>
            <person name="Kale V."/>
            <person name="Holt S."/>
            <person name="Cochrane G."/>
            <person name="Meng A."/>
            <person name="Brown T."/>
            <person name="Cohen L."/>
        </authorList>
    </citation>
    <scope>NUCLEOTIDE SEQUENCE</scope>
    <source>
        <strain evidence="8">CCMP2084</strain>
    </source>
</reference>
<dbReference type="GO" id="GO:0005783">
    <property type="term" value="C:endoplasmic reticulum"/>
    <property type="evidence" value="ECO:0007669"/>
    <property type="project" value="TreeGrafter"/>
</dbReference>
<evidence type="ECO:0000313" key="8">
    <source>
        <dbReference type="EMBL" id="CAD9810837.1"/>
    </source>
</evidence>
<evidence type="ECO:0000256" key="3">
    <source>
        <dbReference type="ARBA" id="ARBA00022989"/>
    </source>
</evidence>
<dbReference type="GO" id="GO:0055088">
    <property type="term" value="P:lipid homeostasis"/>
    <property type="evidence" value="ECO:0007669"/>
    <property type="project" value="TreeGrafter"/>
</dbReference>
<evidence type="ECO:0000256" key="5">
    <source>
        <dbReference type="SAM" id="MobiDB-lite"/>
    </source>
</evidence>
<keyword evidence="3 6" id="KW-1133">Transmembrane helix</keyword>
<feature type="transmembrane region" description="Helical" evidence="6">
    <location>
        <begin position="190"/>
        <end position="220"/>
    </location>
</feature>
<comment type="subcellular location">
    <subcellularLocation>
        <location evidence="1">Membrane</location>
        <topology evidence="1">Multi-pass membrane protein</topology>
    </subcellularLocation>
</comment>
<evidence type="ECO:0000256" key="1">
    <source>
        <dbReference type="ARBA" id="ARBA00004141"/>
    </source>
</evidence>
<organism evidence="8">
    <name type="scientific">Attheya septentrionalis</name>
    <dbReference type="NCBI Taxonomy" id="420275"/>
    <lineage>
        <taxon>Eukaryota</taxon>
        <taxon>Sar</taxon>
        <taxon>Stramenopiles</taxon>
        <taxon>Ochrophyta</taxon>
        <taxon>Bacillariophyta</taxon>
        <taxon>Coscinodiscophyceae</taxon>
        <taxon>Chaetocerotophycidae</taxon>
        <taxon>Chaetocerotales</taxon>
        <taxon>Attheyaceae</taxon>
        <taxon>Attheya</taxon>
    </lineage>
</organism>
<evidence type="ECO:0000256" key="2">
    <source>
        <dbReference type="ARBA" id="ARBA00022692"/>
    </source>
</evidence>
<dbReference type="InterPro" id="IPR006634">
    <property type="entry name" value="TLC-dom"/>
</dbReference>
<keyword evidence="4 6" id="KW-0472">Membrane</keyword>
<evidence type="ECO:0000256" key="4">
    <source>
        <dbReference type="ARBA" id="ARBA00023136"/>
    </source>
</evidence>
<evidence type="ECO:0000259" key="7">
    <source>
        <dbReference type="Pfam" id="PF03798"/>
    </source>
</evidence>
<accession>A0A7S2U7B6</accession>
<keyword evidence="2 6" id="KW-0812">Transmembrane</keyword>
<feature type="region of interest" description="Disordered" evidence="5">
    <location>
        <begin position="288"/>
        <end position="312"/>
    </location>
</feature>
<feature type="transmembrane region" description="Helical" evidence="6">
    <location>
        <begin position="232"/>
        <end position="253"/>
    </location>
</feature>
<evidence type="ECO:0000256" key="6">
    <source>
        <dbReference type="SAM" id="Phobius"/>
    </source>
</evidence>
<feature type="transmembrane region" description="Helical" evidence="6">
    <location>
        <begin position="33"/>
        <end position="52"/>
    </location>
</feature>